<accession>A0A2N5VLF6</accession>
<proteinExistence type="predicted"/>
<dbReference type="EMBL" id="PGCJ01000088">
    <property type="protein sequence ID" value="PLW50807.1"/>
    <property type="molecule type" value="Genomic_DNA"/>
</dbReference>
<name>A0A2N5VLF6_9BASI</name>
<evidence type="ECO:0000313" key="2">
    <source>
        <dbReference type="EMBL" id="PLW50807.1"/>
    </source>
</evidence>
<keyword evidence="3" id="KW-1185">Reference proteome</keyword>
<organism evidence="2 3">
    <name type="scientific">Puccinia coronata f. sp. avenae</name>
    <dbReference type="NCBI Taxonomy" id="200324"/>
    <lineage>
        <taxon>Eukaryota</taxon>
        <taxon>Fungi</taxon>
        <taxon>Dikarya</taxon>
        <taxon>Basidiomycota</taxon>
        <taxon>Pucciniomycotina</taxon>
        <taxon>Pucciniomycetes</taxon>
        <taxon>Pucciniales</taxon>
        <taxon>Pucciniaceae</taxon>
        <taxon>Puccinia</taxon>
    </lineage>
</organism>
<dbReference type="Proteomes" id="UP000235388">
    <property type="component" value="Unassembled WGS sequence"/>
</dbReference>
<evidence type="ECO:0000256" key="1">
    <source>
        <dbReference type="SAM" id="MobiDB-lite"/>
    </source>
</evidence>
<feature type="compositionally biased region" description="Basic and acidic residues" evidence="1">
    <location>
        <begin position="79"/>
        <end position="94"/>
    </location>
</feature>
<evidence type="ECO:0008006" key="4">
    <source>
        <dbReference type="Google" id="ProtNLM"/>
    </source>
</evidence>
<feature type="region of interest" description="Disordered" evidence="1">
    <location>
        <begin position="79"/>
        <end position="119"/>
    </location>
</feature>
<feature type="compositionally biased region" description="Polar residues" evidence="1">
    <location>
        <begin position="99"/>
        <end position="113"/>
    </location>
</feature>
<dbReference type="AlphaFoldDB" id="A0A2N5VLF6"/>
<protein>
    <recommendedName>
        <fullName evidence="4">SAM domain-containing protein</fullName>
    </recommendedName>
</protein>
<comment type="caution">
    <text evidence="2">The sequence shown here is derived from an EMBL/GenBank/DDBJ whole genome shotgun (WGS) entry which is preliminary data.</text>
</comment>
<gene>
    <name evidence="2" type="ORF">PCANC_14295</name>
</gene>
<reference evidence="2 3" key="1">
    <citation type="submission" date="2017-11" db="EMBL/GenBank/DDBJ databases">
        <title>De novo assembly and phasing of dikaryotic genomes from two isolates of Puccinia coronata f. sp. avenae, the causal agent of oat crown rust.</title>
        <authorList>
            <person name="Miller M.E."/>
            <person name="Zhang Y."/>
            <person name="Omidvar V."/>
            <person name="Sperschneider J."/>
            <person name="Schwessinger B."/>
            <person name="Raley C."/>
            <person name="Palmer J.M."/>
            <person name="Garnica D."/>
            <person name="Upadhyaya N."/>
            <person name="Rathjen J."/>
            <person name="Taylor J.M."/>
            <person name="Park R.F."/>
            <person name="Dodds P.N."/>
            <person name="Hirsch C.D."/>
            <person name="Kianian S.F."/>
            <person name="Figueroa M."/>
        </authorList>
    </citation>
    <scope>NUCLEOTIDE SEQUENCE [LARGE SCALE GENOMIC DNA]</scope>
    <source>
        <strain evidence="2">12NC29</strain>
    </source>
</reference>
<sequence length="306" mass="33564">MNIAALKAAHRLVERLTGSSDVNVYLHPSNDNCFIALNMDHIALWARTMIENPEVTVETPPVSPSFPVVTKAEYYRRVKGRRLEDDDSPPRRLSSDSSTPTGVPSSFPPENTIPSSSPNVSMNNNSLVFTMNMPGPNPAAMLYFINPMMAGGYMSHPNPMTWLAPWAYGHHPMMYPGPHQPAYQNENTAPPFVKPPARVPPAFAMPAAPAPPAFVTPSAAAAPNSSPVPYDMALDLNNYLKFVDVKPTEQLSAVMHSFGITRYTGFALVKADELEKAGIKLVPARLLVSRVKEYKQQLKASRTHAE</sequence>
<evidence type="ECO:0000313" key="3">
    <source>
        <dbReference type="Proteomes" id="UP000235388"/>
    </source>
</evidence>